<evidence type="ECO:0000259" key="2">
    <source>
        <dbReference type="Pfam" id="PF13451"/>
    </source>
</evidence>
<dbReference type="RefSeq" id="WP_012122359.1">
    <property type="nucleotide sequence ID" value="NC_009767.1"/>
</dbReference>
<dbReference type="KEGG" id="rca:Rcas_3900"/>
<evidence type="ECO:0000313" key="4">
    <source>
        <dbReference type="Proteomes" id="UP000000263"/>
    </source>
</evidence>
<dbReference type="eggNOG" id="COG1278">
    <property type="taxonomic scope" value="Bacteria"/>
</dbReference>
<dbReference type="STRING" id="383372.Rcas_3900"/>
<evidence type="ECO:0000313" key="3">
    <source>
        <dbReference type="EMBL" id="ABU59936.1"/>
    </source>
</evidence>
<feature type="region of interest" description="Disordered" evidence="1">
    <location>
        <begin position="31"/>
        <end position="127"/>
    </location>
</feature>
<keyword evidence="3" id="KW-0238">DNA-binding</keyword>
<dbReference type="Pfam" id="PF13451">
    <property type="entry name" value="zf_Tbcl"/>
    <property type="match status" value="1"/>
</dbReference>
<dbReference type="Proteomes" id="UP000000263">
    <property type="component" value="Chromosome"/>
</dbReference>
<dbReference type="EMBL" id="CP000804">
    <property type="protein sequence ID" value="ABU59936.1"/>
    <property type="molecule type" value="Genomic_DNA"/>
</dbReference>
<evidence type="ECO:0000256" key="1">
    <source>
        <dbReference type="SAM" id="MobiDB-lite"/>
    </source>
</evidence>
<reference evidence="3 4" key="1">
    <citation type="submission" date="2007-08" db="EMBL/GenBank/DDBJ databases">
        <title>Complete sequence of Roseiflexus castenholzii DSM 13941.</title>
        <authorList>
            <consortium name="US DOE Joint Genome Institute"/>
            <person name="Copeland A."/>
            <person name="Lucas S."/>
            <person name="Lapidus A."/>
            <person name="Barry K."/>
            <person name="Glavina del Rio T."/>
            <person name="Dalin E."/>
            <person name="Tice H."/>
            <person name="Pitluck S."/>
            <person name="Thompson L.S."/>
            <person name="Brettin T."/>
            <person name="Bruce D."/>
            <person name="Detter J.C."/>
            <person name="Han C."/>
            <person name="Tapia R."/>
            <person name="Schmutz J."/>
            <person name="Larimer F."/>
            <person name="Land M."/>
            <person name="Hauser L."/>
            <person name="Kyrpides N."/>
            <person name="Mikhailova N."/>
            <person name="Bryant D.A."/>
            <person name="Hanada S."/>
            <person name="Tsukatani Y."/>
            <person name="Richardson P."/>
        </authorList>
    </citation>
    <scope>NUCLEOTIDE SEQUENCE [LARGE SCALE GENOMIC DNA]</scope>
    <source>
        <strain evidence="4">DSM 13941 / HLO8</strain>
    </source>
</reference>
<sequence length="189" mass="21068">MSFKDRHIPCKDCGGEFVFTAGEQEFYAQKGFTNDPTRCPAGRRARKEGRSLIDVAGGRACPHDVSGQGRITDEAAEVSSSARPRRSDDWARSYDRPRSESRGWSSDRSRREREPYTGPLPSGPVSATVVRIDPAGRFLFARVDNPQFDVYVHGSLFSQVRRSIQEGDQISVTVEASDRGPRARTFDLV</sequence>
<feature type="compositionally biased region" description="Basic and acidic residues" evidence="1">
    <location>
        <begin position="85"/>
        <end position="115"/>
    </location>
</feature>
<dbReference type="GO" id="GO:0003677">
    <property type="term" value="F:DNA binding"/>
    <property type="evidence" value="ECO:0007669"/>
    <property type="project" value="UniProtKB-KW"/>
</dbReference>
<protein>
    <submittedName>
        <fullName evidence="3">Putative cold-shock DNA-binding domain protein</fullName>
    </submittedName>
</protein>
<organism evidence="3 4">
    <name type="scientific">Roseiflexus castenholzii (strain DSM 13941 / HLO8)</name>
    <dbReference type="NCBI Taxonomy" id="383372"/>
    <lineage>
        <taxon>Bacteria</taxon>
        <taxon>Bacillati</taxon>
        <taxon>Chloroflexota</taxon>
        <taxon>Chloroflexia</taxon>
        <taxon>Chloroflexales</taxon>
        <taxon>Roseiflexineae</taxon>
        <taxon>Roseiflexaceae</taxon>
        <taxon>Roseiflexus</taxon>
    </lineage>
</organism>
<dbReference type="OrthoDB" id="1261596at2"/>
<keyword evidence="4" id="KW-1185">Reference proteome</keyword>
<name>A7NQU0_ROSCS</name>
<accession>A7NQU0</accession>
<proteinExistence type="predicted"/>
<dbReference type="HOGENOM" id="CLU_1433488_0_0_0"/>
<dbReference type="AlphaFoldDB" id="A7NQU0"/>
<feature type="domain" description="Probable zinc-binding" evidence="2">
    <location>
        <begin position="5"/>
        <end position="49"/>
    </location>
</feature>
<dbReference type="InterPro" id="IPR025306">
    <property type="entry name" value="Zn-bnd_dom_prob"/>
</dbReference>
<gene>
    <name evidence="3" type="ordered locus">Rcas_3900</name>
</gene>